<dbReference type="InterPro" id="IPR000172">
    <property type="entry name" value="GMC_OxRdtase_N"/>
</dbReference>
<dbReference type="PANTHER" id="PTHR11552:SF147">
    <property type="entry name" value="CHOLINE DEHYDROGENASE, MITOCHONDRIAL"/>
    <property type="match status" value="1"/>
</dbReference>
<comment type="cofactor">
    <cofactor evidence="1 6">
        <name>FAD</name>
        <dbReference type="ChEBI" id="CHEBI:57692"/>
    </cofactor>
</comment>
<name>A0A317SFF0_9PEZI</name>
<dbReference type="Gene3D" id="3.30.560.10">
    <property type="entry name" value="Glucose Oxidase, domain 3"/>
    <property type="match status" value="1"/>
</dbReference>
<feature type="binding site" evidence="6">
    <location>
        <begin position="555"/>
        <end position="556"/>
    </location>
    <ligand>
        <name>FAD</name>
        <dbReference type="ChEBI" id="CHEBI:57692"/>
    </ligand>
</feature>
<dbReference type="InterPro" id="IPR007867">
    <property type="entry name" value="GMC_OxRtase_C"/>
</dbReference>
<sequence length="574" mass="62245">TTTPETTEYDYIICGGGTAGSVVAARLAELRDVSVLLIEAGQHNSLLENTQMVGGCFKNFDTDADWNIVTEPNPGLDGRRVKASRGRFLSGSSGCNGTLSIRGTKQDYDDWQLPGWSGDDVWRCIEKAENYHPSDWMKHNPKAHGASGPLDTEPYPLAPISNMMMDSFISKGLPLDPDMFSTGDNPHGCGHVVRTTYQGLRATAANYLVGAGENLTLKTETLVDRVIFDKNIGGDEIKATGVEVIDSDGKMRTLAARREIIISGGAYCSPAILLRSGVGPKAELDDLGIEVLVDSPGVGKNLMDHLIVFLFYELNKPGLTLDDQLYPPGALEASYKLWKEHKKGPLSASPFGAFAYTRLDERLSDSALWQSAPRLSGRDPMGLTSKQPNIELLTTECYGGPKQFVDFPHDGKSCFSIIPELFSSRSRGSVRLRSIDPSVNPVVEHNYLSDPLDLEVLAEACRLGNEIVTEGSGTRDAVSGSWPASAAHHSLRTRDDWKTFVKKNATTCYHPGGTCKMGKAADPLAVLDERLKVLGVKGLRVADTSVMPTLNQGHPQMAAYAIGERCAEIIKQGM</sequence>
<dbReference type="Gene3D" id="3.50.50.60">
    <property type="entry name" value="FAD/NAD(P)-binding domain"/>
    <property type="match status" value="1"/>
</dbReference>
<dbReference type="GO" id="GO:0016614">
    <property type="term" value="F:oxidoreductase activity, acting on CH-OH group of donors"/>
    <property type="evidence" value="ECO:0007669"/>
    <property type="project" value="InterPro"/>
</dbReference>
<protein>
    <submittedName>
        <fullName evidence="8">GMC oxidoreductase</fullName>
    </submittedName>
</protein>
<evidence type="ECO:0000313" key="9">
    <source>
        <dbReference type="Proteomes" id="UP000246991"/>
    </source>
</evidence>
<evidence type="ECO:0000256" key="2">
    <source>
        <dbReference type="ARBA" id="ARBA00010790"/>
    </source>
</evidence>
<dbReference type="InterPro" id="IPR012132">
    <property type="entry name" value="GMC_OxRdtase"/>
</dbReference>
<comment type="caution">
    <text evidence="8">The sequence shown here is derived from an EMBL/GenBank/DDBJ whole genome shotgun (WGS) entry which is preliminary data.</text>
</comment>
<evidence type="ECO:0000256" key="4">
    <source>
        <dbReference type="ARBA" id="ARBA00022827"/>
    </source>
</evidence>
<keyword evidence="3" id="KW-0285">Flavoprotein</keyword>
<gene>
    <name evidence="8" type="ORF">C7212DRAFT_223849</name>
</gene>
<feature type="binding site" evidence="6">
    <location>
        <position position="223"/>
    </location>
    <ligand>
        <name>FAD</name>
        <dbReference type="ChEBI" id="CHEBI:57692"/>
    </ligand>
</feature>
<dbReference type="EMBL" id="PYWC01000085">
    <property type="protein sequence ID" value="PWW73194.1"/>
    <property type="molecule type" value="Genomic_DNA"/>
</dbReference>
<dbReference type="STRING" id="42249.A0A317SFF0"/>
<dbReference type="OrthoDB" id="269227at2759"/>
<keyword evidence="4 6" id="KW-0274">FAD</keyword>
<dbReference type="SUPFAM" id="SSF51905">
    <property type="entry name" value="FAD/NAD(P)-binding domain"/>
    <property type="match status" value="1"/>
</dbReference>
<organism evidence="8 9">
    <name type="scientific">Tuber magnatum</name>
    <name type="common">white Piedmont truffle</name>
    <dbReference type="NCBI Taxonomy" id="42249"/>
    <lineage>
        <taxon>Eukaryota</taxon>
        <taxon>Fungi</taxon>
        <taxon>Dikarya</taxon>
        <taxon>Ascomycota</taxon>
        <taxon>Pezizomycotina</taxon>
        <taxon>Pezizomycetes</taxon>
        <taxon>Pezizales</taxon>
        <taxon>Tuberaceae</taxon>
        <taxon>Tuber</taxon>
    </lineage>
</organism>
<feature type="non-terminal residue" evidence="8">
    <location>
        <position position="1"/>
    </location>
</feature>
<evidence type="ECO:0000256" key="5">
    <source>
        <dbReference type="PIRSR" id="PIRSR000137-1"/>
    </source>
</evidence>
<dbReference type="PANTHER" id="PTHR11552">
    <property type="entry name" value="GLUCOSE-METHANOL-CHOLINE GMC OXIDOREDUCTASE"/>
    <property type="match status" value="1"/>
</dbReference>
<evidence type="ECO:0000256" key="1">
    <source>
        <dbReference type="ARBA" id="ARBA00001974"/>
    </source>
</evidence>
<dbReference type="PROSITE" id="PS00624">
    <property type="entry name" value="GMC_OXRED_2"/>
    <property type="match status" value="1"/>
</dbReference>
<evidence type="ECO:0000313" key="8">
    <source>
        <dbReference type="EMBL" id="PWW73194.1"/>
    </source>
</evidence>
<dbReference type="SUPFAM" id="SSF54373">
    <property type="entry name" value="FAD-linked reductases, C-terminal domain"/>
    <property type="match status" value="1"/>
</dbReference>
<feature type="active site" description="Proton acceptor" evidence="5">
    <location>
        <position position="554"/>
    </location>
</feature>
<proteinExistence type="inferred from homology"/>
<accession>A0A317SFF0</accession>
<dbReference type="GO" id="GO:0050660">
    <property type="term" value="F:flavin adenine dinucleotide binding"/>
    <property type="evidence" value="ECO:0007669"/>
    <property type="project" value="InterPro"/>
</dbReference>
<comment type="similarity">
    <text evidence="2">Belongs to the GMC oxidoreductase family.</text>
</comment>
<dbReference type="PIRSF" id="PIRSF000137">
    <property type="entry name" value="Alcohol_oxidase"/>
    <property type="match status" value="1"/>
</dbReference>
<keyword evidence="9" id="KW-1185">Reference proteome</keyword>
<evidence type="ECO:0000256" key="6">
    <source>
        <dbReference type="PIRSR" id="PIRSR000137-2"/>
    </source>
</evidence>
<dbReference type="AlphaFoldDB" id="A0A317SFF0"/>
<feature type="active site" description="Proton donor" evidence="5">
    <location>
        <position position="510"/>
    </location>
</feature>
<dbReference type="Pfam" id="PF05199">
    <property type="entry name" value="GMC_oxred_C"/>
    <property type="match status" value="1"/>
</dbReference>
<dbReference type="Proteomes" id="UP000246991">
    <property type="component" value="Unassembled WGS sequence"/>
</dbReference>
<evidence type="ECO:0000256" key="3">
    <source>
        <dbReference type="ARBA" id="ARBA00022630"/>
    </source>
</evidence>
<dbReference type="InterPro" id="IPR036188">
    <property type="entry name" value="FAD/NAD-bd_sf"/>
</dbReference>
<feature type="domain" description="Glucose-methanol-choline oxidoreductase N-terminal" evidence="7">
    <location>
        <begin position="265"/>
        <end position="279"/>
    </location>
</feature>
<dbReference type="Pfam" id="PF00732">
    <property type="entry name" value="GMC_oxred_N"/>
    <property type="match status" value="1"/>
</dbReference>
<evidence type="ECO:0000259" key="7">
    <source>
        <dbReference type="PROSITE" id="PS00624"/>
    </source>
</evidence>
<reference evidence="8 9" key="1">
    <citation type="submission" date="2018-03" db="EMBL/GenBank/DDBJ databases">
        <title>Genomes of Pezizomycetes fungi and the evolution of truffles.</title>
        <authorList>
            <person name="Murat C."/>
            <person name="Payen T."/>
            <person name="Noel B."/>
            <person name="Kuo A."/>
            <person name="Martin F.M."/>
        </authorList>
    </citation>
    <scope>NUCLEOTIDE SEQUENCE [LARGE SCALE GENOMIC DNA]</scope>
    <source>
        <strain evidence="8">091103-1</strain>
    </source>
</reference>